<dbReference type="EMBL" id="JAAAUQ010001796">
    <property type="protein sequence ID" value="KAF9133416.1"/>
    <property type="molecule type" value="Genomic_DNA"/>
</dbReference>
<gene>
    <name evidence="2" type="ORF">BG015_003561</name>
</gene>
<dbReference type="SMART" id="SM00671">
    <property type="entry name" value="SEL1"/>
    <property type="match status" value="2"/>
</dbReference>
<dbReference type="PANTHER" id="PTHR11102">
    <property type="entry name" value="SEL-1-LIKE PROTEIN"/>
    <property type="match status" value="1"/>
</dbReference>
<dbReference type="InterPro" id="IPR050767">
    <property type="entry name" value="Sel1_AlgK"/>
</dbReference>
<accession>A0A9P5RLT1</accession>
<dbReference type="OrthoDB" id="272077at2759"/>
<dbReference type="PANTHER" id="PTHR11102:SF160">
    <property type="entry name" value="ERAD-ASSOCIATED E3 UBIQUITIN-PROTEIN LIGASE COMPONENT HRD3"/>
    <property type="match status" value="1"/>
</dbReference>
<evidence type="ECO:0000256" key="1">
    <source>
        <dbReference type="ARBA" id="ARBA00038101"/>
    </source>
</evidence>
<dbReference type="InterPro" id="IPR006597">
    <property type="entry name" value="Sel1-like"/>
</dbReference>
<keyword evidence="3" id="KW-1185">Reference proteome</keyword>
<dbReference type="AlphaFoldDB" id="A0A9P5RLT1"/>
<dbReference type="Pfam" id="PF08238">
    <property type="entry name" value="Sel1"/>
    <property type="match status" value="2"/>
</dbReference>
<organism evidence="2 3">
    <name type="scientific">Linnemannia schmuckeri</name>
    <dbReference type="NCBI Taxonomy" id="64567"/>
    <lineage>
        <taxon>Eukaryota</taxon>
        <taxon>Fungi</taxon>
        <taxon>Fungi incertae sedis</taxon>
        <taxon>Mucoromycota</taxon>
        <taxon>Mortierellomycotina</taxon>
        <taxon>Mortierellomycetes</taxon>
        <taxon>Mortierellales</taxon>
        <taxon>Mortierellaceae</taxon>
        <taxon>Linnemannia</taxon>
    </lineage>
</organism>
<proteinExistence type="inferred from homology"/>
<evidence type="ECO:0000313" key="3">
    <source>
        <dbReference type="Proteomes" id="UP000748756"/>
    </source>
</evidence>
<comment type="caution">
    <text evidence="2">The sequence shown here is derived from an EMBL/GenBank/DDBJ whole genome shotgun (WGS) entry which is preliminary data.</text>
</comment>
<dbReference type="InterPro" id="IPR011990">
    <property type="entry name" value="TPR-like_helical_dom_sf"/>
</dbReference>
<evidence type="ECO:0008006" key="4">
    <source>
        <dbReference type="Google" id="ProtNLM"/>
    </source>
</evidence>
<name>A0A9P5RLT1_9FUNG</name>
<dbReference type="Gene3D" id="1.25.40.10">
    <property type="entry name" value="Tetratricopeptide repeat domain"/>
    <property type="match status" value="2"/>
</dbReference>
<evidence type="ECO:0000313" key="2">
    <source>
        <dbReference type="EMBL" id="KAF9133416.1"/>
    </source>
</evidence>
<comment type="similarity">
    <text evidence="1">Belongs to the sel-1 family.</text>
</comment>
<protein>
    <recommendedName>
        <fullName evidence="4">Sel1 repeat family protein</fullName>
    </recommendedName>
</protein>
<reference evidence="2" key="1">
    <citation type="journal article" date="2020" name="Fungal Divers.">
        <title>Resolving the Mortierellaceae phylogeny through synthesis of multi-gene phylogenetics and phylogenomics.</title>
        <authorList>
            <person name="Vandepol N."/>
            <person name="Liber J."/>
            <person name="Desiro A."/>
            <person name="Na H."/>
            <person name="Kennedy M."/>
            <person name="Barry K."/>
            <person name="Grigoriev I.V."/>
            <person name="Miller A.N."/>
            <person name="O'Donnell K."/>
            <person name="Stajich J.E."/>
            <person name="Bonito G."/>
        </authorList>
    </citation>
    <scope>NUCLEOTIDE SEQUENCE</scope>
    <source>
        <strain evidence="2">NRRL 6426</strain>
    </source>
</reference>
<sequence length="99" mass="11070">DGKDVPQEYQAAMDWYLKAAEQGHAIAQYSIGDLYYHGHGVPRDYAQAMACVGVLYDDGRGVPRDYIKAAEWYTKAADQGYELAKKDLEGLKRRGVAIK</sequence>
<dbReference type="SUPFAM" id="SSF81901">
    <property type="entry name" value="HCP-like"/>
    <property type="match status" value="1"/>
</dbReference>
<dbReference type="Proteomes" id="UP000748756">
    <property type="component" value="Unassembled WGS sequence"/>
</dbReference>
<feature type="non-terminal residue" evidence="2">
    <location>
        <position position="1"/>
    </location>
</feature>